<reference evidence="1" key="1">
    <citation type="journal article" date="2015" name="Nature">
        <title>Complex archaea that bridge the gap between prokaryotes and eukaryotes.</title>
        <authorList>
            <person name="Spang A."/>
            <person name="Saw J.H."/>
            <person name="Jorgensen S.L."/>
            <person name="Zaremba-Niedzwiedzka K."/>
            <person name="Martijn J."/>
            <person name="Lind A.E."/>
            <person name="van Eijk R."/>
            <person name="Schleper C."/>
            <person name="Guy L."/>
            <person name="Ettema T.J."/>
        </authorList>
    </citation>
    <scope>NUCLEOTIDE SEQUENCE</scope>
</reference>
<dbReference type="EMBL" id="LAZR01055453">
    <property type="protein sequence ID" value="KKK76333.1"/>
    <property type="molecule type" value="Genomic_DNA"/>
</dbReference>
<comment type="caution">
    <text evidence="1">The sequence shown here is derived from an EMBL/GenBank/DDBJ whole genome shotgun (WGS) entry which is preliminary data.</text>
</comment>
<organism evidence="1">
    <name type="scientific">marine sediment metagenome</name>
    <dbReference type="NCBI Taxonomy" id="412755"/>
    <lineage>
        <taxon>unclassified sequences</taxon>
        <taxon>metagenomes</taxon>
        <taxon>ecological metagenomes</taxon>
    </lineage>
</organism>
<proteinExistence type="predicted"/>
<name>A0A0F8Y4Y4_9ZZZZ</name>
<protein>
    <recommendedName>
        <fullName evidence="2">Transposase DDE domain-containing protein</fullName>
    </recommendedName>
</protein>
<dbReference type="AlphaFoldDB" id="A0A0F8Y4Y4"/>
<gene>
    <name evidence="1" type="ORF">LCGC14_2864710</name>
</gene>
<evidence type="ECO:0008006" key="2">
    <source>
        <dbReference type="Google" id="ProtNLM"/>
    </source>
</evidence>
<sequence length="61" mass="6947">MGEGQKDALRLNFDKRLKLEFHGVKVTSDAGLLAYREIDDVFGLMDMIACELRDNRTGKNM</sequence>
<evidence type="ECO:0000313" key="1">
    <source>
        <dbReference type="EMBL" id="KKK76333.1"/>
    </source>
</evidence>
<accession>A0A0F8Y4Y4</accession>